<dbReference type="Pfam" id="PF00566">
    <property type="entry name" value="RabGAP-TBC"/>
    <property type="match status" value="1"/>
</dbReference>
<evidence type="ECO:0000256" key="2">
    <source>
        <dbReference type="SAM" id="MobiDB-lite"/>
    </source>
</evidence>
<feature type="region of interest" description="Disordered" evidence="2">
    <location>
        <begin position="8"/>
        <end position="27"/>
    </location>
</feature>
<dbReference type="AlphaFoldDB" id="A0AAD5SVA1"/>
<gene>
    <name evidence="4" type="primary">GYP7_2</name>
    <name evidence="4" type="ORF">HK100_003701</name>
</gene>
<name>A0AAD5SVA1_9FUNG</name>
<organism evidence="4 5">
    <name type="scientific">Physocladia obscura</name>
    <dbReference type="NCBI Taxonomy" id="109957"/>
    <lineage>
        <taxon>Eukaryota</taxon>
        <taxon>Fungi</taxon>
        <taxon>Fungi incertae sedis</taxon>
        <taxon>Chytridiomycota</taxon>
        <taxon>Chytridiomycota incertae sedis</taxon>
        <taxon>Chytridiomycetes</taxon>
        <taxon>Chytridiales</taxon>
        <taxon>Chytriomycetaceae</taxon>
        <taxon>Physocladia</taxon>
    </lineage>
</organism>
<sequence length="551" mass="61839">MAAPLAAYIPEQLRPPQPPPSRDNTDTGIIDYEPARVYLAKWSHNLQVERSKEYVSSAESDHTAANTSHFDIRTPETSYSIIEDTDVAVVAADTIAKSGRLAMLKEYDNSNYSTKSRKSGGASSKAFRLGVWDETVLADSDIGSFVVLSTDTTPPPPKVSRLPPLSLAEWKLYFDEYAPVPNSLSKPDPDSLGNLNESMYYVPKDVEDEDSEFDATGKIVASFSEIQRRIFVGGVDPALRGQVWSTEYWRMKYAWIAVEERLLTEQQESAIESHQNEDSESVMYKDASSRVDKDVPRTDRNHPFYNDPIISKKPTAPGIDPFSPHQTQLRDILITYACSYPGSDSIGYVQGMSDLCSPFLIICDGDEVDAFWMFAHYMESKKQNFLFSGIGMRNHLATMERLIHATDPTLHKHLARLDALNVVLDTCTLWEVLETKMWGNGFEHFVALAIIDEHRDSILRYLFTFDEVLKYINDLANTIPVGSILEAAELLYLRFRVRAASLGILPVAETGDGISQTKPIFDLLKVLSLIEEKELEARKSVPQGPGVKKNY</sequence>
<feature type="compositionally biased region" description="Basic and acidic residues" evidence="2">
    <location>
        <begin position="287"/>
        <end position="302"/>
    </location>
</feature>
<evidence type="ECO:0000256" key="1">
    <source>
        <dbReference type="ARBA" id="ARBA00022468"/>
    </source>
</evidence>
<comment type="caution">
    <text evidence="4">The sequence shown here is derived from an EMBL/GenBank/DDBJ whole genome shotgun (WGS) entry which is preliminary data.</text>
</comment>
<evidence type="ECO:0000313" key="5">
    <source>
        <dbReference type="Proteomes" id="UP001211907"/>
    </source>
</evidence>
<accession>A0AAD5SVA1</accession>
<dbReference type="InterPro" id="IPR035969">
    <property type="entry name" value="Rab-GAP_TBC_sf"/>
</dbReference>
<dbReference type="PANTHER" id="PTHR22957:SF502">
    <property type="entry name" value="SMALL G PROTEIN SIGNALING MODULATOR 2-RELATED"/>
    <property type="match status" value="1"/>
</dbReference>
<keyword evidence="5" id="KW-1185">Reference proteome</keyword>
<dbReference type="InterPro" id="IPR000195">
    <property type="entry name" value="Rab-GAP-TBC_dom"/>
</dbReference>
<dbReference type="Gene3D" id="1.10.472.80">
    <property type="entry name" value="Ypt/Rab-GAP domain of gyp1p, domain 3"/>
    <property type="match status" value="1"/>
</dbReference>
<dbReference type="SMART" id="SM00164">
    <property type="entry name" value="TBC"/>
    <property type="match status" value="1"/>
</dbReference>
<dbReference type="PROSITE" id="PS50086">
    <property type="entry name" value="TBC_RABGAP"/>
    <property type="match status" value="1"/>
</dbReference>
<dbReference type="PANTHER" id="PTHR22957">
    <property type="entry name" value="TBC1 DOMAIN FAMILY MEMBER GTPASE-ACTIVATING PROTEIN"/>
    <property type="match status" value="1"/>
</dbReference>
<keyword evidence="1" id="KW-0343">GTPase activation</keyword>
<dbReference type="GO" id="GO:0005096">
    <property type="term" value="F:GTPase activator activity"/>
    <property type="evidence" value="ECO:0007669"/>
    <property type="project" value="UniProtKB-KW"/>
</dbReference>
<reference evidence="4" key="1">
    <citation type="submission" date="2020-05" db="EMBL/GenBank/DDBJ databases">
        <title>Phylogenomic resolution of chytrid fungi.</title>
        <authorList>
            <person name="Stajich J.E."/>
            <person name="Amses K."/>
            <person name="Simmons R."/>
            <person name="Seto K."/>
            <person name="Myers J."/>
            <person name="Bonds A."/>
            <person name="Quandt C.A."/>
            <person name="Barry K."/>
            <person name="Liu P."/>
            <person name="Grigoriev I."/>
            <person name="Longcore J.E."/>
            <person name="James T.Y."/>
        </authorList>
    </citation>
    <scope>NUCLEOTIDE SEQUENCE</scope>
    <source>
        <strain evidence="4">JEL0513</strain>
    </source>
</reference>
<dbReference type="Proteomes" id="UP001211907">
    <property type="component" value="Unassembled WGS sequence"/>
</dbReference>
<feature type="domain" description="Rab-GAP TBC" evidence="3">
    <location>
        <begin position="234"/>
        <end position="462"/>
    </location>
</feature>
<feature type="region of interest" description="Disordered" evidence="2">
    <location>
        <begin position="271"/>
        <end position="307"/>
    </location>
</feature>
<proteinExistence type="predicted"/>
<protein>
    <submittedName>
        <fullName evidence="4">GTPase activating protein</fullName>
    </submittedName>
</protein>
<dbReference type="Gene3D" id="1.10.8.270">
    <property type="entry name" value="putative rabgap domain of human tbc1 domain family member 14 like domains"/>
    <property type="match status" value="1"/>
</dbReference>
<evidence type="ECO:0000313" key="4">
    <source>
        <dbReference type="EMBL" id="KAJ3106708.1"/>
    </source>
</evidence>
<dbReference type="SUPFAM" id="SSF47923">
    <property type="entry name" value="Ypt/Rab-GAP domain of gyp1p"/>
    <property type="match status" value="2"/>
</dbReference>
<dbReference type="EMBL" id="JADGJH010001941">
    <property type="protein sequence ID" value="KAJ3106708.1"/>
    <property type="molecule type" value="Genomic_DNA"/>
</dbReference>
<evidence type="ECO:0000259" key="3">
    <source>
        <dbReference type="PROSITE" id="PS50086"/>
    </source>
</evidence>